<dbReference type="EMBL" id="JAUSUD010000007">
    <property type="protein sequence ID" value="MDQ0230638.1"/>
    <property type="molecule type" value="Genomic_DNA"/>
</dbReference>
<evidence type="ECO:0008006" key="4">
    <source>
        <dbReference type="Google" id="ProtNLM"/>
    </source>
</evidence>
<feature type="region of interest" description="Disordered" evidence="1">
    <location>
        <begin position="68"/>
        <end position="104"/>
    </location>
</feature>
<evidence type="ECO:0000256" key="1">
    <source>
        <dbReference type="SAM" id="MobiDB-lite"/>
    </source>
</evidence>
<keyword evidence="3" id="KW-1185">Reference proteome</keyword>
<name>A0ABT9ZEG7_9BACI</name>
<evidence type="ECO:0000313" key="3">
    <source>
        <dbReference type="Proteomes" id="UP001234495"/>
    </source>
</evidence>
<organism evidence="2 3">
    <name type="scientific">Metabacillus malikii</name>
    <dbReference type="NCBI Taxonomy" id="1504265"/>
    <lineage>
        <taxon>Bacteria</taxon>
        <taxon>Bacillati</taxon>
        <taxon>Bacillota</taxon>
        <taxon>Bacilli</taxon>
        <taxon>Bacillales</taxon>
        <taxon>Bacillaceae</taxon>
        <taxon>Metabacillus</taxon>
    </lineage>
</organism>
<dbReference type="Proteomes" id="UP001234495">
    <property type="component" value="Unassembled WGS sequence"/>
</dbReference>
<dbReference type="RefSeq" id="WP_307340282.1">
    <property type="nucleotide sequence ID" value="NZ_JAUSUD010000007.1"/>
</dbReference>
<protein>
    <recommendedName>
        <fullName evidence="4">Spore coat protein CotO</fullName>
    </recommendedName>
</protein>
<gene>
    <name evidence="2" type="ORF">J2S19_001894</name>
</gene>
<comment type="caution">
    <text evidence="2">The sequence shown here is derived from an EMBL/GenBank/DDBJ whole genome shotgun (WGS) entry which is preliminary data.</text>
</comment>
<dbReference type="Pfam" id="PF14153">
    <property type="entry name" value="Spore_coat_CotO"/>
    <property type="match status" value="1"/>
</dbReference>
<evidence type="ECO:0000313" key="2">
    <source>
        <dbReference type="EMBL" id="MDQ0230638.1"/>
    </source>
</evidence>
<sequence length="176" mass="20547">MSHKQTQYRQAKPLMYIVQPDGINVDVKMQSFVVKKAKKQVESVIEEEVKEIDEPQLQIEVVDQEVPITQQEPEVPTATKEVVEEVQEEEPPQSAKQYRKQRKPISQMTIEEKVDFFKNLPKNMPRTLCLIETTEEKYRGVIITEENKIVTIRSLHHTKPIQLPINQIKEINLLGF</sequence>
<reference evidence="2 3" key="1">
    <citation type="submission" date="2023-07" db="EMBL/GenBank/DDBJ databases">
        <title>Genomic Encyclopedia of Type Strains, Phase IV (KMG-IV): sequencing the most valuable type-strain genomes for metagenomic binning, comparative biology and taxonomic classification.</title>
        <authorList>
            <person name="Goeker M."/>
        </authorList>
    </citation>
    <scope>NUCLEOTIDE SEQUENCE [LARGE SCALE GENOMIC DNA]</scope>
    <source>
        <strain evidence="2 3">DSM 29005</strain>
    </source>
</reference>
<accession>A0ABT9ZEG7</accession>
<proteinExistence type="predicted"/>
<dbReference type="InterPro" id="IPR025439">
    <property type="entry name" value="Spore_coat_CotO"/>
</dbReference>